<evidence type="ECO:0000313" key="4">
    <source>
        <dbReference type="Proteomes" id="UP000479710"/>
    </source>
</evidence>
<dbReference type="Proteomes" id="UP000479710">
    <property type="component" value="Unassembled WGS sequence"/>
</dbReference>
<reference evidence="3 4" key="1">
    <citation type="submission" date="2019-11" db="EMBL/GenBank/DDBJ databases">
        <title>Whole genome sequence of Oryza granulata.</title>
        <authorList>
            <person name="Li W."/>
        </authorList>
    </citation>
    <scope>NUCLEOTIDE SEQUENCE [LARGE SCALE GENOMIC DNA]</scope>
    <source>
        <strain evidence="4">cv. Menghai</strain>
        <tissue evidence="3">Leaf</tissue>
    </source>
</reference>
<keyword evidence="1" id="KW-0175">Coiled coil</keyword>
<accession>A0A6G1CMH9</accession>
<protein>
    <submittedName>
        <fullName evidence="3">Uncharacterized protein</fullName>
    </submittedName>
</protein>
<dbReference type="AlphaFoldDB" id="A0A6G1CMH9"/>
<evidence type="ECO:0000313" key="3">
    <source>
        <dbReference type="EMBL" id="KAF0901362.1"/>
    </source>
</evidence>
<name>A0A6G1CMH9_9ORYZ</name>
<sequence>MASALDGGQQDGMTSTPAVQTSDHGGFLSGRLPRWWRWGNRDGQAASRIATTADEETSETEEELQREIDDLRSRLLFLRLHSPMLDTSSRGYALKI</sequence>
<feature type="compositionally biased region" description="Polar residues" evidence="2">
    <location>
        <begin position="11"/>
        <end position="23"/>
    </location>
</feature>
<keyword evidence="4" id="KW-1185">Reference proteome</keyword>
<evidence type="ECO:0000256" key="1">
    <source>
        <dbReference type="SAM" id="Coils"/>
    </source>
</evidence>
<feature type="region of interest" description="Disordered" evidence="2">
    <location>
        <begin position="1"/>
        <end position="27"/>
    </location>
</feature>
<gene>
    <name evidence="3" type="ORF">E2562_000245</name>
</gene>
<dbReference type="EMBL" id="SPHZ02000008">
    <property type="protein sequence ID" value="KAF0901362.1"/>
    <property type="molecule type" value="Genomic_DNA"/>
</dbReference>
<comment type="caution">
    <text evidence="3">The sequence shown here is derived from an EMBL/GenBank/DDBJ whole genome shotgun (WGS) entry which is preliminary data.</text>
</comment>
<organism evidence="3 4">
    <name type="scientific">Oryza meyeriana var. granulata</name>
    <dbReference type="NCBI Taxonomy" id="110450"/>
    <lineage>
        <taxon>Eukaryota</taxon>
        <taxon>Viridiplantae</taxon>
        <taxon>Streptophyta</taxon>
        <taxon>Embryophyta</taxon>
        <taxon>Tracheophyta</taxon>
        <taxon>Spermatophyta</taxon>
        <taxon>Magnoliopsida</taxon>
        <taxon>Liliopsida</taxon>
        <taxon>Poales</taxon>
        <taxon>Poaceae</taxon>
        <taxon>BOP clade</taxon>
        <taxon>Oryzoideae</taxon>
        <taxon>Oryzeae</taxon>
        <taxon>Oryzinae</taxon>
        <taxon>Oryza</taxon>
        <taxon>Oryza meyeriana</taxon>
    </lineage>
</organism>
<proteinExistence type="predicted"/>
<evidence type="ECO:0000256" key="2">
    <source>
        <dbReference type="SAM" id="MobiDB-lite"/>
    </source>
</evidence>
<feature type="coiled-coil region" evidence="1">
    <location>
        <begin position="54"/>
        <end position="81"/>
    </location>
</feature>